<dbReference type="Proteomes" id="UP000727993">
    <property type="component" value="Unassembled WGS sequence"/>
</dbReference>
<dbReference type="PANTHER" id="PTHR34614:SF2">
    <property type="entry name" value="TRANSPOSASE IS4-LIKE DOMAIN-CONTAINING PROTEIN"/>
    <property type="match status" value="1"/>
</dbReference>
<organism evidence="2 3">
    <name type="scientific">Candidatus Neomicrothrix subdominans</name>
    <dbReference type="NCBI Taxonomy" id="2954438"/>
    <lineage>
        <taxon>Bacteria</taxon>
        <taxon>Bacillati</taxon>
        <taxon>Actinomycetota</taxon>
        <taxon>Acidimicrobiia</taxon>
        <taxon>Acidimicrobiales</taxon>
        <taxon>Microthrixaceae</taxon>
        <taxon>Candidatus Neomicrothrix</taxon>
    </lineage>
</organism>
<reference evidence="2 3" key="1">
    <citation type="submission" date="2020-10" db="EMBL/GenBank/DDBJ databases">
        <title>Connecting structure to function with the recovery of over 1000 high-quality activated sludge metagenome-assembled genomes encoding full-length rRNA genes using long-read sequencing.</title>
        <authorList>
            <person name="Singleton C.M."/>
            <person name="Petriglieri F."/>
            <person name="Kristensen J.M."/>
            <person name="Kirkegaard R.H."/>
            <person name="Michaelsen T.Y."/>
            <person name="Andersen M.H."/>
            <person name="Karst S.M."/>
            <person name="Dueholm M.S."/>
            <person name="Nielsen P.H."/>
            <person name="Albertsen M."/>
        </authorList>
    </citation>
    <scope>NUCLEOTIDE SEQUENCE [LARGE SCALE GENOMIC DNA]</scope>
    <source>
        <strain evidence="2">Lyne_18-Q3-R50-59_MAXAC.006</strain>
    </source>
</reference>
<protein>
    <submittedName>
        <fullName evidence="2">IS1634 family transposase</fullName>
    </submittedName>
</protein>
<evidence type="ECO:0000313" key="3">
    <source>
        <dbReference type="Proteomes" id="UP000727993"/>
    </source>
</evidence>
<evidence type="ECO:0000313" key="2">
    <source>
        <dbReference type="EMBL" id="MBK9298971.1"/>
    </source>
</evidence>
<proteinExistence type="predicted"/>
<accession>A0A936NHD0</accession>
<sequence length="485" mass="54006">MTAADVDGLNDDRTGRMLDRLFGADRASLITRTVLAAVREFDINMEQLHNDSTTVTFSGGYHQATGQTRGDQATPTITYGHNKDHRPDLKQLLCVLTVSADGAVPVAFRVLDGNTGDDPTHIPTWDGLAALVGRTDFLYVADSKLANRPAMDHIASRGGRFVTILPRTRKEDHQFRDRIATHPVTTWTEAHRRPAGRQGNPAETWHTTTNPAGPSIEGYRIIWVRSSTKTDRDADSRTDRISKGITALDDLNQRLLSPKTRMKTKVAVQTAADAALKATGAARWVGYTITEDTTTKLKQEKRGRPGPNTNYRKIVSTRHRLVFHTNETLIAHDAASDGCFPLITNDQHLTDAEVLAAYRYQPNLERRNHLLKGHQAVAPVYLQNVHRIEALLLCQFLALLTGALIERHIRNNMADLNLADIPLYPEHRPCTAPSAQRILQIFAGVARHHLTDHTGTTIQTFQPDLTPQQHQILQLLDIPTTTYTT</sequence>
<dbReference type="InterPro" id="IPR047654">
    <property type="entry name" value="IS1634_transpos"/>
</dbReference>
<name>A0A936NHD0_9ACTN</name>
<gene>
    <name evidence="2" type="ORF">IPN02_19520</name>
</gene>
<dbReference type="EMBL" id="JADJZA010000011">
    <property type="protein sequence ID" value="MBK9298971.1"/>
    <property type="molecule type" value="Genomic_DNA"/>
</dbReference>
<dbReference type="AlphaFoldDB" id="A0A936NHD0"/>
<dbReference type="PANTHER" id="PTHR34614">
    <property type="match status" value="1"/>
</dbReference>
<feature type="region of interest" description="Disordered" evidence="1">
    <location>
        <begin position="188"/>
        <end position="211"/>
    </location>
</feature>
<comment type="caution">
    <text evidence="2">The sequence shown here is derived from an EMBL/GenBank/DDBJ whole genome shotgun (WGS) entry which is preliminary data.</text>
</comment>
<evidence type="ECO:0000256" key="1">
    <source>
        <dbReference type="SAM" id="MobiDB-lite"/>
    </source>
</evidence>
<dbReference type="NCBIfam" id="NF033559">
    <property type="entry name" value="transpos_IS1634"/>
    <property type="match status" value="1"/>
</dbReference>